<evidence type="ECO:0000313" key="3">
    <source>
        <dbReference type="Proteomes" id="UP000309340"/>
    </source>
</evidence>
<feature type="compositionally biased region" description="Polar residues" evidence="1">
    <location>
        <begin position="18"/>
        <end position="31"/>
    </location>
</feature>
<reference evidence="2 3" key="1">
    <citation type="submission" date="2017-03" db="EMBL/GenBank/DDBJ databases">
        <title>Genomes of endolithic fungi from Antarctica.</title>
        <authorList>
            <person name="Coleine C."/>
            <person name="Masonjones S."/>
            <person name="Stajich J.E."/>
        </authorList>
    </citation>
    <scope>NUCLEOTIDE SEQUENCE [LARGE SCALE GENOMIC DNA]</scope>
    <source>
        <strain evidence="2 3">CCFEE 5184</strain>
    </source>
</reference>
<dbReference type="EMBL" id="NAJQ01000101">
    <property type="protein sequence ID" value="TKA78945.1"/>
    <property type="molecule type" value="Genomic_DNA"/>
</dbReference>
<dbReference type="AlphaFoldDB" id="A0A4U0XV30"/>
<organism evidence="2 3">
    <name type="scientific">Friedmanniomyces simplex</name>
    <dbReference type="NCBI Taxonomy" id="329884"/>
    <lineage>
        <taxon>Eukaryota</taxon>
        <taxon>Fungi</taxon>
        <taxon>Dikarya</taxon>
        <taxon>Ascomycota</taxon>
        <taxon>Pezizomycotina</taxon>
        <taxon>Dothideomycetes</taxon>
        <taxon>Dothideomycetidae</taxon>
        <taxon>Mycosphaerellales</taxon>
        <taxon>Teratosphaeriaceae</taxon>
        <taxon>Friedmanniomyces</taxon>
    </lineage>
</organism>
<keyword evidence="3" id="KW-1185">Reference proteome</keyword>
<gene>
    <name evidence="2" type="ORF">B0A55_09245</name>
</gene>
<feature type="region of interest" description="Disordered" evidence="1">
    <location>
        <begin position="950"/>
        <end position="992"/>
    </location>
</feature>
<feature type="region of interest" description="Disordered" evidence="1">
    <location>
        <begin position="1"/>
        <end position="70"/>
    </location>
</feature>
<sequence>MQKQHAGTPKATEKHRSASSPLQPEQGSVTAHASDAGDSDQPPRPAKRPRKKQVATEQVGRSPSVELEDGEDTALCVTPIQVEQLPHLKNWKRWAAVKDGLRLKRLVVGKIPSIVPAHLDTLLSSEAIEGRQWQIDSPPKLVPNAKLTKGLFSDASKVTSDYWTVVLTNGAIKAQEKGVVFRTACLPVELLAADDMQIVKRFARELCHLLNHLPIAKVSLKPGDPAAQVLTFTALQRAKEAQGDLASLLYQDVLSQAKVYGFGITWETRRSVYQVDLGLFDGGLQPHKASETRIRLKPTDVGEAKAIPAVPDALIAFLPAPKYPDSVDITTLSAKERATHAKALQLCRYVQFIMYGACGAKDALVRQAYTISALYKSSVVGKKHWTDRDINDVYDGSRLWKFERMQTGKRVEITVAKAIADDVKNGSVTRVNIVGLSKGRLSTVMEEILQEFMTGSNILDAFQAGMLKADKVNTMPAWKSFALSCDHVGEERESAVHICQNCNDITFCHEMRYSSDTDLRVCLHCEHKALKRDLSDYTETTPRGKPGKNLRHKLLKLLQREYPGSAKQSIAARTATATQLATKWLDPTSGDWNDAYVNAKRPDVAPKPDGTRTTAFLASADAAHPFHVEGGKVSYHHDDNLAPCAGYVNQGLNTWLKGNLQVVKDAQALRDSLDYSAYADVSIRFDHYWAIRGKYPHRRSTRLEIEMDDHQFERCRGEWQKGVLADPRETVYYTVPVPWTFKPTWTRSDQERYDGLIKQMAARKAGPVELPRGNDGAPFPWRPEHKPSDWSWALLEGHMAYHFELMDEWCDRLFTTEECPETIFLEVLWQWFDNGGRDPFLRLPMTVFARHATAWALGHLHHGQPMRTGWPLRVRITDISQRDALRCNVLVEPRIGNYMKMDFPEAEYQLMLEDLLYCKEETEWFCRPQGPLPPLKLQRSKPNELLRSMQWVSSGSQAQDDADDDLIDEVDAGDLADDFDEDEAVLGESSEE</sequence>
<proteinExistence type="predicted"/>
<accession>A0A4U0XV30</accession>
<dbReference type="OrthoDB" id="3848087at2759"/>
<evidence type="ECO:0000256" key="1">
    <source>
        <dbReference type="SAM" id="MobiDB-lite"/>
    </source>
</evidence>
<feature type="compositionally biased region" description="Acidic residues" evidence="1">
    <location>
        <begin position="960"/>
        <end position="992"/>
    </location>
</feature>
<protein>
    <submittedName>
        <fullName evidence="2">Uncharacterized protein</fullName>
    </submittedName>
</protein>
<name>A0A4U0XV30_9PEZI</name>
<evidence type="ECO:0000313" key="2">
    <source>
        <dbReference type="EMBL" id="TKA78945.1"/>
    </source>
</evidence>
<comment type="caution">
    <text evidence="2">The sequence shown here is derived from an EMBL/GenBank/DDBJ whole genome shotgun (WGS) entry which is preliminary data.</text>
</comment>
<dbReference type="Proteomes" id="UP000309340">
    <property type="component" value="Unassembled WGS sequence"/>
</dbReference>